<evidence type="ECO:0000256" key="8">
    <source>
        <dbReference type="ARBA" id="ARBA00022837"/>
    </source>
</evidence>
<feature type="region of interest" description="Disordered" evidence="13">
    <location>
        <begin position="2240"/>
        <end position="2261"/>
    </location>
</feature>
<feature type="transmembrane region" description="Helical" evidence="14">
    <location>
        <begin position="1894"/>
        <end position="1916"/>
    </location>
</feature>
<evidence type="ECO:0000256" key="10">
    <source>
        <dbReference type="ARBA" id="ARBA00023136"/>
    </source>
</evidence>
<keyword evidence="6" id="KW-0479">Metal-binding</keyword>
<dbReference type="Gene3D" id="1.20.120.350">
    <property type="entry name" value="Voltage-gated potassium channels. Chain C"/>
    <property type="match status" value="1"/>
</dbReference>
<evidence type="ECO:0000256" key="6">
    <source>
        <dbReference type="ARBA" id="ARBA00022723"/>
    </source>
</evidence>
<dbReference type="Gene3D" id="1.10.287.70">
    <property type="match status" value="1"/>
</dbReference>
<dbReference type="GO" id="GO:0008270">
    <property type="term" value="F:zinc ion binding"/>
    <property type="evidence" value="ECO:0007669"/>
    <property type="project" value="InterPro"/>
</dbReference>
<dbReference type="PANTHER" id="PTHR11002">
    <property type="entry name" value="CARBONIC ANHYDRASE"/>
    <property type="match status" value="1"/>
</dbReference>
<dbReference type="Gene3D" id="3.40.1050.10">
    <property type="entry name" value="Carbonic anhydrase"/>
    <property type="match status" value="6"/>
</dbReference>
<feature type="transmembrane region" description="Helical" evidence="14">
    <location>
        <begin position="1972"/>
        <end position="1994"/>
    </location>
</feature>
<evidence type="ECO:0000256" key="13">
    <source>
        <dbReference type="SAM" id="MobiDB-lite"/>
    </source>
</evidence>
<protein>
    <recommendedName>
        <fullName evidence="4">carbonic anhydrase</fullName>
        <ecNumber evidence="4">4.2.1.1</ecNumber>
    </recommendedName>
</protein>
<dbReference type="PROSITE" id="PS50222">
    <property type="entry name" value="EF_HAND_2"/>
    <property type="match status" value="1"/>
</dbReference>
<dbReference type="SMART" id="SM00947">
    <property type="entry name" value="Pro_CA"/>
    <property type="match status" value="6"/>
</dbReference>
<evidence type="ECO:0000256" key="7">
    <source>
        <dbReference type="ARBA" id="ARBA00022833"/>
    </source>
</evidence>
<evidence type="ECO:0000256" key="14">
    <source>
        <dbReference type="SAM" id="Phobius"/>
    </source>
</evidence>
<name>A0A9P1GSM8_9DINO</name>
<dbReference type="GO" id="GO:0004089">
    <property type="term" value="F:carbonate dehydratase activity"/>
    <property type="evidence" value="ECO:0007669"/>
    <property type="project" value="UniProtKB-EC"/>
</dbReference>
<comment type="caution">
    <text evidence="16">The sequence shown here is derived from an EMBL/GenBank/DDBJ whole genome shotgun (WGS) entry which is preliminary data.</text>
</comment>
<dbReference type="OrthoDB" id="10248475at2759"/>
<comment type="cofactor">
    <cofactor evidence="1">
        <name>Zn(2+)</name>
        <dbReference type="ChEBI" id="CHEBI:29105"/>
    </cofactor>
</comment>
<reference evidence="16" key="1">
    <citation type="submission" date="2022-10" db="EMBL/GenBank/DDBJ databases">
        <authorList>
            <person name="Chen Y."/>
            <person name="Dougan E. K."/>
            <person name="Chan C."/>
            <person name="Rhodes N."/>
            <person name="Thang M."/>
        </authorList>
    </citation>
    <scope>NUCLEOTIDE SEQUENCE</scope>
</reference>
<feature type="domain" description="EF-hand" evidence="15">
    <location>
        <begin position="2018"/>
        <end position="2053"/>
    </location>
</feature>
<dbReference type="Proteomes" id="UP001152797">
    <property type="component" value="Unassembled WGS sequence"/>
</dbReference>
<proteinExistence type="inferred from homology"/>
<dbReference type="Pfam" id="PF00484">
    <property type="entry name" value="Pro_CA"/>
    <property type="match status" value="6"/>
</dbReference>
<gene>
    <name evidence="16" type="ORF">C1SCF055_LOCUS44725</name>
</gene>
<comment type="catalytic activity">
    <reaction evidence="12">
        <text>hydrogencarbonate + H(+) = CO2 + H2O</text>
        <dbReference type="Rhea" id="RHEA:10748"/>
        <dbReference type="ChEBI" id="CHEBI:15377"/>
        <dbReference type="ChEBI" id="CHEBI:15378"/>
        <dbReference type="ChEBI" id="CHEBI:16526"/>
        <dbReference type="ChEBI" id="CHEBI:17544"/>
        <dbReference type="EC" id="4.2.1.1"/>
    </reaction>
</comment>
<dbReference type="InterPro" id="IPR001765">
    <property type="entry name" value="Carbonic_anhydrase"/>
</dbReference>
<evidence type="ECO:0000256" key="5">
    <source>
        <dbReference type="ARBA" id="ARBA00022692"/>
    </source>
</evidence>
<feature type="transmembrane region" description="Helical" evidence="14">
    <location>
        <begin position="1834"/>
        <end position="1858"/>
    </location>
</feature>
<keyword evidence="5 14" id="KW-0812">Transmembrane</keyword>
<dbReference type="Pfam" id="PF00520">
    <property type="entry name" value="Ion_trans"/>
    <property type="match status" value="1"/>
</dbReference>
<dbReference type="EC" id="4.2.1.1" evidence="4"/>
<accession>A0A9P1GSM8</accession>
<dbReference type="SUPFAM" id="SSF81324">
    <property type="entry name" value="Voltage-gated potassium channels"/>
    <property type="match status" value="1"/>
</dbReference>
<evidence type="ECO:0000256" key="9">
    <source>
        <dbReference type="ARBA" id="ARBA00022989"/>
    </source>
</evidence>
<comment type="similarity">
    <text evidence="3">Belongs to the beta-class carbonic anhydrase family.</text>
</comment>
<evidence type="ECO:0000256" key="3">
    <source>
        <dbReference type="ARBA" id="ARBA00006217"/>
    </source>
</evidence>
<evidence type="ECO:0000313" key="16">
    <source>
        <dbReference type="EMBL" id="CAI4020298.1"/>
    </source>
</evidence>
<dbReference type="EMBL" id="CAMXCT010006800">
    <property type="protein sequence ID" value="CAI4020298.1"/>
    <property type="molecule type" value="Genomic_DNA"/>
</dbReference>
<dbReference type="Gene3D" id="3.40.50.300">
    <property type="entry name" value="P-loop containing nucleotide triphosphate hydrolases"/>
    <property type="match status" value="1"/>
</dbReference>
<feature type="transmembrane region" description="Helical" evidence="14">
    <location>
        <begin position="1749"/>
        <end position="1772"/>
    </location>
</feature>
<evidence type="ECO:0000313" key="18">
    <source>
        <dbReference type="Proteomes" id="UP001152797"/>
    </source>
</evidence>
<dbReference type="SUPFAM" id="SSF53056">
    <property type="entry name" value="beta-carbonic anhydrase, cab"/>
    <property type="match status" value="6"/>
</dbReference>
<dbReference type="Gene3D" id="1.10.238.10">
    <property type="entry name" value="EF-hand"/>
    <property type="match status" value="1"/>
</dbReference>
<evidence type="ECO:0000313" key="17">
    <source>
        <dbReference type="EMBL" id="CAL1173673.1"/>
    </source>
</evidence>
<evidence type="ECO:0000256" key="11">
    <source>
        <dbReference type="ARBA" id="ARBA00023239"/>
    </source>
</evidence>
<evidence type="ECO:0000256" key="2">
    <source>
        <dbReference type="ARBA" id="ARBA00004141"/>
    </source>
</evidence>
<dbReference type="InterPro" id="IPR036874">
    <property type="entry name" value="Carbonic_anhydrase_sf"/>
</dbReference>
<keyword evidence="11" id="KW-0456">Lyase</keyword>
<dbReference type="InterPro" id="IPR002048">
    <property type="entry name" value="EF_hand_dom"/>
</dbReference>
<evidence type="ECO:0000256" key="4">
    <source>
        <dbReference type="ARBA" id="ARBA00012925"/>
    </source>
</evidence>
<organism evidence="16">
    <name type="scientific">Cladocopium goreaui</name>
    <dbReference type="NCBI Taxonomy" id="2562237"/>
    <lineage>
        <taxon>Eukaryota</taxon>
        <taxon>Sar</taxon>
        <taxon>Alveolata</taxon>
        <taxon>Dinophyceae</taxon>
        <taxon>Suessiales</taxon>
        <taxon>Symbiodiniaceae</taxon>
        <taxon>Cladocopium</taxon>
    </lineage>
</organism>
<comment type="subcellular location">
    <subcellularLocation>
        <location evidence="2">Membrane</location>
        <topology evidence="2">Multi-pass membrane protein</topology>
    </subcellularLocation>
</comment>
<evidence type="ECO:0000256" key="12">
    <source>
        <dbReference type="ARBA" id="ARBA00048348"/>
    </source>
</evidence>
<keyword evidence="9 14" id="KW-1133">Transmembrane helix</keyword>
<feature type="transmembrane region" description="Helical" evidence="14">
    <location>
        <begin position="1793"/>
        <end position="1814"/>
    </location>
</feature>
<dbReference type="InterPro" id="IPR011992">
    <property type="entry name" value="EF-hand-dom_pair"/>
</dbReference>
<keyword evidence="10 14" id="KW-0472">Membrane</keyword>
<dbReference type="InterPro" id="IPR027359">
    <property type="entry name" value="Volt_channel_dom_sf"/>
</dbReference>
<dbReference type="GO" id="GO:0016020">
    <property type="term" value="C:membrane"/>
    <property type="evidence" value="ECO:0007669"/>
    <property type="project" value="UniProtKB-SubCell"/>
</dbReference>
<dbReference type="GO" id="GO:0005216">
    <property type="term" value="F:monoatomic ion channel activity"/>
    <property type="evidence" value="ECO:0007669"/>
    <property type="project" value="InterPro"/>
</dbReference>
<evidence type="ECO:0000256" key="1">
    <source>
        <dbReference type="ARBA" id="ARBA00001947"/>
    </source>
</evidence>
<keyword evidence="8" id="KW-0106">Calcium</keyword>
<sequence length="2335" mass="252186">MSFFTQIADALTSATSTCSVNEEVRKVRTTADPSMAPEDALELLKEGNRRFVDGQPLGSKTQNVQRHQLVDEGQAPHTAIIGCADSRAPLETIFDAMPGDIFVLRNAGNTCTHAEGSMVGSLEFCTGKLGSRLILVLGHTKCGAIYGATKTFLDAQAQAQEPKKAGSALEGLLKDLGSVAQEAADELGPGASSDEVAAHAVKVNVFHSMNFLLKFSDSIREAVKSGQVQLQGGIYHLETGKVEFLGKSPVQSELLSSTASIPPSMTSMVERESRGLHGVRTAADERVPSDAALKMLKAGNERFATGAVTAGTTSGEMRKALVKYNQAPHSAIIGCADSRVPVDTIFDATPGELFVLRNAGNTCTHAEGSMVGSLEFCTGKLGSRLIMVLGHTQCGAIAGATATHQAGGEVKAPGCALEGLLQGLASVAKEASDDLGPGVSQEKLVSHAVKVNVFNSMNFLLQFSEPIRDLVRKGELDIQGGIYHLETGRVEFLGRSPRQDELLSSKLSLPPSMAMGMVRTSEDGTLEPKVALKMLKDGNHRFVTGAPVLGKVDCHMREALALKGQAPHTAVVGCADSRVPLETVFDALPGDLFVLRNAGNTCTHAEGSTLGSLEFCTGALNTRLIFVLGHTNCGALKGATAAYLSQEKRANHALDVLLNELGSVVSEAKSQCGRNATADEIASKAVKLNVFHTMNFMLKHCDAIREKVRSGQLEIQGGVYDLSTGKVEFLGKSPQESKLIKGSSSVAPSLKHKIAGNFTLPTAEGHSVKTLRVPSVFGDTFVTGELHVVLIADALTSATSTCSVNEEVRKVRTTADPSMAPEDALELLKEGNRRFVDGQPLGSKTQNVQRHQLVDEGQAPHTAIIGCADSRAPLETIFDAMPGDIFVLRNAGNTCTHAEGSMVGSLEFCTGKLGSRLILVLGHTKCGAIYGATKTFLDAQQAPQEPKKAGSALEGLLKDLGSVAQEAADELGPGASSDEVAAHAVKVNVFHSMNFLLKFSDSIREAVKSGQVQLQGGIYHLETGKVEFLGKSPVQSELLSSTASIPPSMTSMVERESRGLHGVRTAADERVPSDAALKMLKAGNERFATGAVTAGTTSGEMRKALVKYNQAPHSAIIGCADSRVPVDTIFDATPGELFVLRNAGNTCTHAEGSMVGSLEFCTGKLGSRLIMVLGHTQCGAIAGATATHQAGGEVKAPGCALEGLLQGLASVAKEASDDLGPGVSQEKLVSHAVKVNVFNSMNFLLQFSEPIRDLVRKGELDIQGGIYHLETGRVEFLGRSPRQDELLSSKLSLPPSMAMGMVRTSEDGTLEPKVALKMLKDGNHRFVTGAPVLGKVDRHMREALALKGQAPHTAVVGCADSRVPLETVFDALPGDLFVLRNAGNTCTHAEGSTLGSLEFCTGALNTRLIFVLGHTNCGALKRATAAYLSQEKRANHALDVLLNELGSVVSEAKSQCGRNATADEIASKAVKLNVFHTMNFMLKHCDAIREKVRSGQLEIQGGVYDLSTGKVEFLGKSPQESKLIKGSSSVAPSLKHKIAGNFTLPTAEGHSVKTLRVPSVFGDTFVIGELHVALVSPETLFVQRPCTHEKTDAAKGAGEFLGSIACSIANLHSGRTICFNGSGKSNLFNAILFVISDHFGSLRQETRRSLLHEGAGPAVLTAFVEIVLPSEFCLTPAMQSCFARSGSNVTVNATTAKQRAGVRDKAHLKRTLSTIEKDSLRYKVGNMKPWMDEDGTVIWSKSRIFIAQWVLSQTFETVMGVIIAVNILLMVFETNADAKCYPEFDGRLEACPYRSTSIAWLQVVNILLLVLYTLECFLRAFVERGNYPWNRWNQIDLVTVVLGWVGVFVSTTTLNFNVLRIIRVVRLMRAARVVISIPEFYILVSGLTSSFKAILFGSVMLLSVILVWAIVVVELLHQENVKITHVSTCWRCREAFASVQNAALTIFQQIVAGDSWGETSIPLAIHQPWTMFILFAIMMTISLGCMNLILAVIVERATEARENDQQRKMQKKDAEQEANMVEMALLCDSMDMDGNGHLSLEEMLEAYDHNPEFKNLMQQMDIRRSDITTIFNVLDGDCCGEVSYVEFCQQLGTCRKRDPIMMHSLVKYSVMELQKTIQHDIMEKLNEFTEAMLEQREMLHEELQLLYALPVDPKVKEAAQKRRAQRVLRRQGKKQGNPQYFDGDGGGASVHGHEVANRETTAVTDQVINSLESTCHSFEDMQSELQALIKHAEELTSWALSSERQGRETGLPAPAEPLEPPEPQAVRVRFEDPLDPLDPLKPLDDDGELGKKFSKLLKTLRERMSEEEELQRRCKAAIQSMDMLCLDGRGRYFYC</sequence>
<dbReference type="EMBL" id="CAMXCT030006800">
    <property type="protein sequence ID" value="CAL4807610.1"/>
    <property type="molecule type" value="Genomic_DNA"/>
</dbReference>
<feature type="region of interest" description="Disordered" evidence="13">
    <location>
        <begin position="2166"/>
        <end position="2185"/>
    </location>
</feature>
<dbReference type="PROSITE" id="PS00018">
    <property type="entry name" value="EF_HAND_1"/>
    <property type="match status" value="1"/>
</dbReference>
<dbReference type="GO" id="GO:0005509">
    <property type="term" value="F:calcium ion binding"/>
    <property type="evidence" value="ECO:0007669"/>
    <property type="project" value="InterPro"/>
</dbReference>
<keyword evidence="7" id="KW-0862">Zinc</keyword>
<dbReference type="InterPro" id="IPR027417">
    <property type="entry name" value="P-loop_NTPase"/>
</dbReference>
<keyword evidence="18" id="KW-1185">Reference proteome</keyword>
<dbReference type="InterPro" id="IPR005821">
    <property type="entry name" value="Ion_trans_dom"/>
</dbReference>
<dbReference type="SUPFAM" id="SSF47473">
    <property type="entry name" value="EF-hand"/>
    <property type="match status" value="1"/>
</dbReference>
<reference evidence="17" key="2">
    <citation type="submission" date="2024-04" db="EMBL/GenBank/DDBJ databases">
        <authorList>
            <person name="Chen Y."/>
            <person name="Shah S."/>
            <person name="Dougan E. K."/>
            <person name="Thang M."/>
            <person name="Chan C."/>
        </authorList>
    </citation>
    <scope>NUCLEOTIDE SEQUENCE [LARGE SCALE GENOMIC DNA]</scope>
</reference>
<feature type="transmembrane region" description="Helical" evidence="14">
    <location>
        <begin position="1870"/>
        <end position="1888"/>
    </location>
</feature>
<dbReference type="PANTHER" id="PTHR11002:SF76">
    <property type="entry name" value="CARBONIC ANHYDRASE"/>
    <property type="match status" value="1"/>
</dbReference>
<dbReference type="InterPro" id="IPR018247">
    <property type="entry name" value="EF_Hand_1_Ca_BS"/>
</dbReference>
<evidence type="ECO:0000259" key="15">
    <source>
        <dbReference type="PROSITE" id="PS50222"/>
    </source>
</evidence>
<dbReference type="EMBL" id="CAMXCT020006800">
    <property type="protein sequence ID" value="CAL1173673.1"/>
    <property type="molecule type" value="Genomic_DNA"/>
</dbReference>